<keyword evidence="2" id="KW-1185">Reference proteome</keyword>
<proteinExistence type="predicted"/>
<dbReference type="OrthoDB" id="1132368at2759"/>
<evidence type="ECO:0000313" key="2">
    <source>
        <dbReference type="Proteomes" id="UP000886595"/>
    </source>
</evidence>
<reference evidence="1 2" key="1">
    <citation type="submission" date="2020-02" db="EMBL/GenBank/DDBJ databases">
        <authorList>
            <person name="Ma Q."/>
            <person name="Huang Y."/>
            <person name="Song X."/>
            <person name="Pei D."/>
        </authorList>
    </citation>
    <scope>NUCLEOTIDE SEQUENCE [LARGE SCALE GENOMIC DNA]</scope>
    <source>
        <strain evidence="1">Sxm20200214</strain>
        <tissue evidence="1">Leaf</tissue>
    </source>
</reference>
<organism evidence="1 2">
    <name type="scientific">Brassica carinata</name>
    <name type="common">Ethiopian mustard</name>
    <name type="synonym">Abyssinian cabbage</name>
    <dbReference type="NCBI Taxonomy" id="52824"/>
    <lineage>
        <taxon>Eukaryota</taxon>
        <taxon>Viridiplantae</taxon>
        <taxon>Streptophyta</taxon>
        <taxon>Embryophyta</taxon>
        <taxon>Tracheophyta</taxon>
        <taxon>Spermatophyta</taxon>
        <taxon>Magnoliopsida</taxon>
        <taxon>eudicotyledons</taxon>
        <taxon>Gunneridae</taxon>
        <taxon>Pentapetalae</taxon>
        <taxon>rosids</taxon>
        <taxon>malvids</taxon>
        <taxon>Brassicales</taxon>
        <taxon>Brassicaceae</taxon>
        <taxon>Brassiceae</taxon>
        <taxon>Brassica</taxon>
    </lineage>
</organism>
<comment type="caution">
    <text evidence="1">The sequence shown here is derived from an EMBL/GenBank/DDBJ whole genome shotgun (WGS) entry which is preliminary data.</text>
</comment>
<dbReference type="AlphaFoldDB" id="A0A8X7W6U9"/>
<accession>A0A8X7W6U9</accession>
<name>A0A8X7W6U9_BRACI</name>
<sequence>MSDGDTTTAETDGSILHLREEVDLLDLRSLLKISRNFHKKLDREHQGNVTARILGILDPNSFLAACTAHKEREDEGVERTRERAEEAYQLWSNVVDSTYLFVEPGEPTFRSSLTTSTH</sequence>
<gene>
    <name evidence="1" type="ORF">Bca52824_006897</name>
</gene>
<dbReference type="Proteomes" id="UP000886595">
    <property type="component" value="Unassembled WGS sequence"/>
</dbReference>
<dbReference type="EMBL" id="JAAMPC010000002">
    <property type="protein sequence ID" value="KAG2324169.1"/>
    <property type="molecule type" value="Genomic_DNA"/>
</dbReference>
<protein>
    <submittedName>
        <fullName evidence="1">Uncharacterized protein</fullName>
    </submittedName>
</protein>
<evidence type="ECO:0000313" key="1">
    <source>
        <dbReference type="EMBL" id="KAG2324169.1"/>
    </source>
</evidence>